<feature type="transmembrane region" description="Helical" evidence="7">
    <location>
        <begin position="46"/>
        <end position="67"/>
    </location>
</feature>
<keyword evidence="4 7" id="KW-0812">Transmembrane</keyword>
<reference evidence="8 9" key="1">
    <citation type="journal article" date="2021" name="Elife">
        <title>Chloroplast acquisition without the gene transfer in kleptoplastic sea slugs, Plakobranchus ocellatus.</title>
        <authorList>
            <person name="Maeda T."/>
            <person name="Takahashi S."/>
            <person name="Yoshida T."/>
            <person name="Shimamura S."/>
            <person name="Takaki Y."/>
            <person name="Nagai Y."/>
            <person name="Toyoda A."/>
            <person name="Suzuki Y."/>
            <person name="Arimoto A."/>
            <person name="Ishii H."/>
            <person name="Satoh N."/>
            <person name="Nishiyama T."/>
            <person name="Hasebe M."/>
            <person name="Maruyama T."/>
            <person name="Minagawa J."/>
            <person name="Obokata J."/>
            <person name="Shigenobu S."/>
        </authorList>
    </citation>
    <scope>NUCLEOTIDE SEQUENCE [LARGE SCALE GENOMIC DNA]</scope>
</reference>
<dbReference type="InterPro" id="IPR002259">
    <property type="entry name" value="Eqnu_transpt"/>
</dbReference>
<evidence type="ECO:0000256" key="1">
    <source>
        <dbReference type="ARBA" id="ARBA00004141"/>
    </source>
</evidence>
<organism evidence="8 9">
    <name type="scientific">Plakobranchus ocellatus</name>
    <dbReference type="NCBI Taxonomy" id="259542"/>
    <lineage>
        <taxon>Eukaryota</taxon>
        <taxon>Metazoa</taxon>
        <taxon>Spiralia</taxon>
        <taxon>Lophotrochozoa</taxon>
        <taxon>Mollusca</taxon>
        <taxon>Gastropoda</taxon>
        <taxon>Heterobranchia</taxon>
        <taxon>Euthyneura</taxon>
        <taxon>Panpulmonata</taxon>
        <taxon>Sacoglossa</taxon>
        <taxon>Placobranchoidea</taxon>
        <taxon>Plakobranchidae</taxon>
        <taxon>Plakobranchus</taxon>
    </lineage>
</organism>
<keyword evidence="6 7" id="KW-0472">Membrane</keyword>
<keyword evidence="3" id="KW-0813">Transport</keyword>
<dbReference type="GO" id="GO:0005886">
    <property type="term" value="C:plasma membrane"/>
    <property type="evidence" value="ECO:0007669"/>
    <property type="project" value="TreeGrafter"/>
</dbReference>
<evidence type="ECO:0000256" key="7">
    <source>
        <dbReference type="SAM" id="Phobius"/>
    </source>
</evidence>
<dbReference type="GO" id="GO:0005337">
    <property type="term" value="F:nucleoside transmembrane transporter activity"/>
    <property type="evidence" value="ECO:0007669"/>
    <property type="project" value="InterPro"/>
</dbReference>
<evidence type="ECO:0000256" key="5">
    <source>
        <dbReference type="ARBA" id="ARBA00022989"/>
    </source>
</evidence>
<dbReference type="PANTHER" id="PTHR10332">
    <property type="entry name" value="EQUILIBRATIVE NUCLEOSIDE TRANSPORTER"/>
    <property type="match status" value="1"/>
</dbReference>
<name>A0AAV4DFL5_9GAST</name>
<feature type="transmembrane region" description="Helical" evidence="7">
    <location>
        <begin position="79"/>
        <end position="100"/>
    </location>
</feature>
<dbReference type="PANTHER" id="PTHR10332:SF10">
    <property type="entry name" value="EQUILIBRATIVE NUCLEOSIDE TRANSPORTER 4"/>
    <property type="match status" value="1"/>
</dbReference>
<feature type="non-terminal residue" evidence="8">
    <location>
        <position position="1"/>
    </location>
</feature>
<evidence type="ECO:0000256" key="3">
    <source>
        <dbReference type="ARBA" id="ARBA00022448"/>
    </source>
</evidence>
<comment type="subcellular location">
    <subcellularLocation>
        <location evidence="1">Membrane</location>
        <topology evidence="1">Multi-pass membrane protein</topology>
    </subcellularLocation>
</comment>
<evidence type="ECO:0000313" key="9">
    <source>
        <dbReference type="Proteomes" id="UP000735302"/>
    </source>
</evidence>
<protein>
    <submittedName>
        <fullName evidence="8">Equilibrative nucleoside transporter 4-like</fullName>
    </submittedName>
</protein>
<dbReference type="InterPro" id="IPR036259">
    <property type="entry name" value="MFS_trans_sf"/>
</dbReference>
<dbReference type="Proteomes" id="UP000735302">
    <property type="component" value="Unassembled WGS sequence"/>
</dbReference>
<accession>A0AAV4DFL5</accession>
<dbReference type="AlphaFoldDB" id="A0AAV4DFL5"/>
<dbReference type="PRINTS" id="PR01130">
    <property type="entry name" value="DERENTRNSPRT"/>
</dbReference>
<evidence type="ECO:0000256" key="2">
    <source>
        <dbReference type="ARBA" id="ARBA00007965"/>
    </source>
</evidence>
<comment type="caution">
    <text evidence="8">The sequence shown here is derived from an EMBL/GenBank/DDBJ whole genome shotgun (WGS) entry which is preliminary data.</text>
</comment>
<dbReference type="SUPFAM" id="SSF103473">
    <property type="entry name" value="MFS general substrate transporter"/>
    <property type="match status" value="1"/>
</dbReference>
<dbReference type="EMBL" id="BLXT01007839">
    <property type="protein sequence ID" value="GFO42956.1"/>
    <property type="molecule type" value="Genomic_DNA"/>
</dbReference>
<keyword evidence="9" id="KW-1185">Reference proteome</keyword>
<evidence type="ECO:0000256" key="6">
    <source>
        <dbReference type="ARBA" id="ARBA00023136"/>
    </source>
</evidence>
<gene>
    <name evidence="8" type="ORF">PoB_006946100</name>
</gene>
<comment type="similarity">
    <text evidence="2">Belongs to the SLC29A/ENT transporter (TC 2.A.57) family.</text>
</comment>
<evidence type="ECO:0000313" key="8">
    <source>
        <dbReference type="EMBL" id="GFO42956.1"/>
    </source>
</evidence>
<dbReference type="Pfam" id="PF01733">
    <property type="entry name" value="Nucleoside_tran"/>
    <property type="match status" value="1"/>
</dbReference>
<keyword evidence="5 7" id="KW-1133">Transmembrane helix</keyword>
<evidence type="ECO:0000256" key="4">
    <source>
        <dbReference type="ARBA" id="ARBA00022692"/>
    </source>
</evidence>
<sequence length="136" mass="14897">VLTPVKKAISRRRMLLSALFRFSLIPLALMCCMPRLHPTLKGEVWPILLTMVLGFTNGYYGSLPLVLAPSCVPPRFRELCGNTMMLAFAFAIVCGAFTSYGLDLLLGPHPGAEACPEINATSTINRYMEKPPLALV</sequence>
<proteinExistence type="inferred from homology"/>
<dbReference type="Gene3D" id="1.20.1250.20">
    <property type="entry name" value="MFS general substrate transporter like domains"/>
    <property type="match status" value="1"/>
</dbReference>
<dbReference type="GO" id="GO:0008504">
    <property type="term" value="F:monoamine transmembrane transporter activity"/>
    <property type="evidence" value="ECO:0007669"/>
    <property type="project" value="TreeGrafter"/>
</dbReference>